<dbReference type="Pfam" id="PF25330">
    <property type="entry name" value="C2_nem"/>
    <property type="match status" value="1"/>
</dbReference>
<dbReference type="InterPro" id="IPR040426">
    <property type="entry name" value="C05B5.4-like"/>
</dbReference>
<feature type="chain" id="PRO_5044553780" evidence="2">
    <location>
        <begin position="21"/>
        <end position="269"/>
    </location>
</feature>
<feature type="transmembrane region" description="Helical" evidence="1">
    <location>
        <begin position="214"/>
        <end position="236"/>
    </location>
</feature>
<dbReference type="InterPro" id="IPR057569">
    <property type="entry name" value="C2_nem"/>
</dbReference>
<keyword evidence="5" id="KW-1185">Reference proteome</keyword>
<dbReference type="EMBL" id="UYWY01027422">
    <property type="protein sequence ID" value="VDM51063.1"/>
    <property type="molecule type" value="Genomic_DNA"/>
</dbReference>
<evidence type="ECO:0000256" key="2">
    <source>
        <dbReference type="SAM" id="SignalP"/>
    </source>
</evidence>
<evidence type="ECO:0000313" key="6">
    <source>
        <dbReference type="WBParaSite" id="TCNE_0001974601-mRNA-1"/>
    </source>
</evidence>
<feature type="signal peptide" evidence="2">
    <location>
        <begin position="1"/>
        <end position="20"/>
    </location>
</feature>
<dbReference type="AlphaFoldDB" id="A0A183VG72"/>
<reference evidence="4 5" key="2">
    <citation type="submission" date="2018-11" db="EMBL/GenBank/DDBJ databases">
        <authorList>
            <consortium name="Pathogen Informatics"/>
        </authorList>
    </citation>
    <scope>NUCLEOTIDE SEQUENCE [LARGE SCALE GENOMIC DNA]</scope>
</reference>
<name>A0A183VG72_TOXCA</name>
<keyword evidence="1" id="KW-0472">Membrane</keyword>
<dbReference type="WBParaSite" id="TCNE_0001974601-mRNA-1">
    <property type="protein sequence ID" value="TCNE_0001974601-mRNA-1"/>
    <property type="gene ID" value="TCNE_0001974601"/>
</dbReference>
<keyword evidence="1" id="KW-1133">Transmembrane helix</keyword>
<feature type="domain" description="C2" evidence="3">
    <location>
        <begin position="26"/>
        <end position="174"/>
    </location>
</feature>
<gene>
    <name evidence="4" type="ORF">TCNE_LOCUS19742</name>
</gene>
<dbReference type="PANTHER" id="PTHR38626">
    <property type="entry name" value="SKN-1 DEPENDENT ZYGOTIC TRANSCRIPT-RELATED"/>
    <property type="match status" value="1"/>
</dbReference>
<organism evidence="5 6">
    <name type="scientific">Toxocara canis</name>
    <name type="common">Canine roundworm</name>
    <dbReference type="NCBI Taxonomy" id="6265"/>
    <lineage>
        <taxon>Eukaryota</taxon>
        <taxon>Metazoa</taxon>
        <taxon>Ecdysozoa</taxon>
        <taxon>Nematoda</taxon>
        <taxon>Chromadorea</taxon>
        <taxon>Rhabditida</taxon>
        <taxon>Spirurina</taxon>
        <taxon>Ascaridomorpha</taxon>
        <taxon>Ascaridoidea</taxon>
        <taxon>Toxocaridae</taxon>
        <taxon>Toxocara</taxon>
    </lineage>
</organism>
<protein>
    <submittedName>
        <fullName evidence="6">Ig-like domain-containing protein</fullName>
    </submittedName>
</protein>
<dbReference type="PANTHER" id="PTHR38626:SF4">
    <property type="entry name" value="SKN-1 DEPENDENT ZYGOTIC TRANSCRIPT"/>
    <property type="match status" value="1"/>
</dbReference>
<keyword evidence="2" id="KW-0732">Signal</keyword>
<accession>A0A183VG72</accession>
<evidence type="ECO:0000256" key="1">
    <source>
        <dbReference type="SAM" id="Phobius"/>
    </source>
</evidence>
<evidence type="ECO:0000313" key="4">
    <source>
        <dbReference type="EMBL" id="VDM51063.1"/>
    </source>
</evidence>
<evidence type="ECO:0000313" key="5">
    <source>
        <dbReference type="Proteomes" id="UP000050794"/>
    </source>
</evidence>
<reference evidence="6" key="1">
    <citation type="submission" date="2016-06" db="UniProtKB">
        <authorList>
            <consortium name="WormBaseParasite"/>
        </authorList>
    </citation>
    <scope>IDENTIFICATION</scope>
</reference>
<evidence type="ECO:0000259" key="3">
    <source>
        <dbReference type="Pfam" id="PF25330"/>
    </source>
</evidence>
<proteinExistence type="predicted"/>
<dbReference type="Proteomes" id="UP000050794">
    <property type="component" value="Unassembled WGS sequence"/>
</dbReference>
<sequence>MNFSTLFAMIMIIFFDGCTTMSESTPFWTTAELINVEWKKGCLTTAYCSSPQFRLTASNYVSTESNSISWTVTEDIVQEQSRPFISYWIEGTPSDLSVACEVIGSDPKYGFQRTCDYTPAVGIFRDNVQPNTSYISGKIRMSPESPNIDRGKMIVELRGKCFNATITVQKHIERCPWCTDITTTPPMLTTPKLEKARKATAKFVFDERFELACVAILATICVLSAAAFTWLLVAYLRQRSNVESRESEKTYLANLMKVDSPFGRTNRTE</sequence>
<keyword evidence="1" id="KW-0812">Transmembrane</keyword>